<organism evidence="2">
    <name type="scientific">marine metagenome</name>
    <dbReference type="NCBI Taxonomy" id="408172"/>
    <lineage>
        <taxon>unclassified sequences</taxon>
        <taxon>metagenomes</taxon>
        <taxon>ecological metagenomes</taxon>
    </lineage>
</organism>
<evidence type="ECO:0000313" key="2">
    <source>
        <dbReference type="EMBL" id="SVC17485.1"/>
    </source>
</evidence>
<dbReference type="AlphaFoldDB" id="A0A382K0Z4"/>
<reference evidence="2" key="1">
    <citation type="submission" date="2018-05" db="EMBL/GenBank/DDBJ databases">
        <authorList>
            <person name="Lanie J.A."/>
            <person name="Ng W.-L."/>
            <person name="Kazmierczak K.M."/>
            <person name="Andrzejewski T.M."/>
            <person name="Davidsen T.M."/>
            <person name="Wayne K.J."/>
            <person name="Tettelin H."/>
            <person name="Glass J.I."/>
            <person name="Rusch D."/>
            <person name="Podicherti R."/>
            <person name="Tsui H.-C.T."/>
            <person name="Winkler M.E."/>
        </authorList>
    </citation>
    <scope>NUCLEOTIDE SEQUENCE</scope>
</reference>
<keyword evidence="1" id="KW-0812">Transmembrane</keyword>
<keyword evidence="1" id="KW-0472">Membrane</keyword>
<protein>
    <submittedName>
        <fullName evidence="2">Uncharacterized protein</fullName>
    </submittedName>
</protein>
<feature type="transmembrane region" description="Helical" evidence="1">
    <location>
        <begin position="46"/>
        <end position="69"/>
    </location>
</feature>
<dbReference type="EMBL" id="UINC01077397">
    <property type="protein sequence ID" value="SVC17485.1"/>
    <property type="molecule type" value="Genomic_DNA"/>
</dbReference>
<name>A0A382K0Z4_9ZZZZ</name>
<sequence length="74" mass="8597">MNTEFDWFMITMPIFAIVVYFILMVGSMEKEPEILRSEGTQKVLNYAFFALFGAGTVISFVYMIAWFFALLANY</sequence>
<gene>
    <name evidence="2" type="ORF">METZ01_LOCUS270339</name>
</gene>
<proteinExistence type="predicted"/>
<evidence type="ECO:0000256" key="1">
    <source>
        <dbReference type="SAM" id="Phobius"/>
    </source>
</evidence>
<accession>A0A382K0Z4</accession>
<keyword evidence="1" id="KW-1133">Transmembrane helix</keyword>
<feature type="transmembrane region" description="Helical" evidence="1">
    <location>
        <begin position="6"/>
        <end position="25"/>
    </location>
</feature>